<comment type="similarity">
    <text evidence="2 6">Belongs to the flavin monoamine oxidase family.</text>
</comment>
<comment type="catalytic activity">
    <reaction evidence="4">
        <text>a secondary aliphatic amine + O2 + H2O = a primary amine + an aldehyde + H2O2</text>
        <dbReference type="Rhea" id="RHEA:26414"/>
        <dbReference type="ChEBI" id="CHEBI:15377"/>
        <dbReference type="ChEBI" id="CHEBI:15379"/>
        <dbReference type="ChEBI" id="CHEBI:16240"/>
        <dbReference type="ChEBI" id="CHEBI:17478"/>
        <dbReference type="ChEBI" id="CHEBI:58855"/>
        <dbReference type="ChEBI" id="CHEBI:65296"/>
        <dbReference type="EC" id="1.4.3.4"/>
    </reaction>
</comment>
<dbReference type="PANTHER" id="PTHR43563:SF1">
    <property type="entry name" value="AMINE OXIDASE [FLAVIN-CONTAINING] B"/>
    <property type="match status" value="1"/>
</dbReference>
<feature type="binding site" evidence="5">
    <location>
        <position position="274"/>
    </location>
    <ligand>
        <name>FAD</name>
        <dbReference type="ChEBI" id="CHEBI:57692"/>
    </ligand>
</feature>
<name>A0A1Y6LVI2_ZYMTR</name>
<evidence type="ECO:0000256" key="5">
    <source>
        <dbReference type="PIRSR" id="PIRSR601613-1"/>
    </source>
</evidence>
<evidence type="ECO:0000256" key="1">
    <source>
        <dbReference type="ARBA" id="ARBA00001974"/>
    </source>
</evidence>
<dbReference type="AlphaFoldDB" id="A0A1Y6LVI2"/>
<dbReference type="InterPro" id="IPR036188">
    <property type="entry name" value="FAD/NAD-bd_sf"/>
</dbReference>
<protein>
    <recommendedName>
        <fullName evidence="6">Amine oxidase</fullName>
        <ecNumber evidence="6">1.4.3.-</ecNumber>
    </recommendedName>
</protein>
<evidence type="ECO:0000259" key="7">
    <source>
        <dbReference type="Pfam" id="PF01593"/>
    </source>
</evidence>
<dbReference type="SUPFAM" id="SSF51905">
    <property type="entry name" value="FAD/NAD(P)-binding domain"/>
    <property type="match status" value="1"/>
</dbReference>
<evidence type="ECO:0000256" key="4">
    <source>
        <dbReference type="ARBA" id="ARBA00048448"/>
    </source>
</evidence>
<comment type="cofactor">
    <cofactor evidence="1 6">
        <name>FAD</name>
        <dbReference type="ChEBI" id="CHEBI:57692"/>
    </cofactor>
</comment>
<keyword evidence="6" id="KW-0285">Flavoprotein</keyword>
<proteinExistence type="inferred from homology"/>
<dbReference type="Gene3D" id="3.50.50.60">
    <property type="entry name" value="FAD/NAD(P)-binding domain"/>
    <property type="match status" value="3"/>
</dbReference>
<dbReference type="InterPro" id="IPR002937">
    <property type="entry name" value="Amino_oxidase"/>
</dbReference>
<keyword evidence="3 6" id="KW-0560">Oxidoreductase</keyword>
<sequence length="510" mass="56503">MSPPRSSEGYLYDASGPSCRGLPTEAVVQGSLHTRSSYDVVVIGAGFAGLVAARDVALDRNLRVLLLEARDRIGGRTWVAKAWGEDFEMGGTYVHWCQPHVFGELHRHGLEKDLKTSAGTTATEYINYKPKEKKDTQRVPDVAKYNAMLVDVAEKFFSIDDMTPRQVMPYPHEPSRNQPWQRYDHMSAQDRLDQLDIPQDEKDMFSAHVSSFGSGPASETAWVDTLRWYALGGYGFPTMYDAAASFKIGNGGTTNLCRHILSEYNGDVVMNKPVFLMVWLPVDHSPSPPPPRDCEADGSGAWIKCVDGSNFTARRVICTIPLNCLGDIKFDPPLSIAKQEAVKRGHMNIGEKYHFSMDEVQGNWFANTSPHGGADFVFGLKDHDGTQSSIKQGTYAMCFGKNGKLADPTNYELVISEYKKLQPEGRVKGYLSHTWSKDPYAKGAWFCASPNMTKHLAVLQRPHGRILMANADWANGWRGFIDGAIEQGHRAAAMVKASLASEQTAKIAML</sequence>
<evidence type="ECO:0000256" key="2">
    <source>
        <dbReference type="ARBA" id="ARBA00005995"/>
    </source>
</evidence>
<dbReference type="PANTHER" id="PTHR43563">
    <property type="entry name" value="AMINE OXIDASE"/>
    <property type="match status" value="1"/>
</dbReference>
<dbReference type="PRINTS" id="PR00757">
    <property type="entry name" value="AMINEOXDASEF"/>
</dbReference>
<evidence type="ECO:0000313" key="8">
    <source>
        <dbReference type="EMBL" id="SMY27418.1"/>
    </source>
</evidence>
<accession>A0A1Y6LVI2</accession>
<organism evidence="8 9">
    <name type="scientific">Zymoseptoria tritici ST99CH_1A5</name>
    <dbReference type="NCBI Taxonomy" id="1276529"/>
    <lineage>
        <taxon>Eukaryota</taxon>
        <taxon>Fungi</taxon>
        <taxon>Dikarya</taxon>
        <taxon>Ascomycota</taxon>
        <taxon>Pezizomycotina</taxon>
        <taxon>Dothideomycetes</taxon>
        <taxon>Dothideomycetidae</taxon>
        <taxon>Mycosphaerellales</taxon>
        <taxon>Mycosphaerellaceae</taxon>
        <taxon>Zymoseptoria</taxon>
    </lineage>
</organism>
<keyword evidence="6" id="KW-0274">FAD</keyword>
<dbReference type="GO" id="GO:0097621">
    <property type="term" value="F:monoamine oxidase activity"/>
    <property type="evidence" value="ECO:0007669"/>
    <property type="project" value="UniProtKB-EC"/>
</dbReference>
<gene>
    <name evidence="8" type="ORF">ZT1A5_G8863</name>
</gene>
<feature type="binding site" evidence="5">
    <location>
        <begin position="68"/>
        <end position="69"/>
    </location>
    <ligand>
        <name>FAD</name>
        <dbReference type="ChEBI" id="CHEBI:57692"/>
    </ligand>
</feature>
<dbReference type="EMBL" id="LT882684">
    <property type="protein sequence ID" value="SMY27418.1"/>
    <property type="molecule type" value="Genomic_DNA"/>
</dbReference>
<dbReference type="Pfam" id="PF01593">
    <property type="entry name" value="Amino_oxidase"/>
    <property type="match status" value="1"/>
</dbReference>
<dbReference type="Proteomes" id="UP000215453">
    <property type="component" value="Chromosome 9"/>
</dbReference>
<dbReference type="Gene3D" id="3.90.660.10">
    <property type="match status" value="1"/>
</dbReference>
<dbReference type="InterPro" id="IPR001613">
    <property type="entry name" value="Flavin_amine_oxidase"/>
</dbReference>
<evidence type="ECO:0000313" key="9">
    <source>
        <dbReference type="Proteomes" id="UP000215453"/>
    </source>
</evidence>
<reference evidence="8 9" key="1">
    <citation type="submission" date="2016-10" db="EMBL/GenBank/DDBJ databases">
        <authorList>
            <person name="Varghese N."/>
        </authorList>
    </citation>
    <scope>NUCLEOTIDE SEQUENCE [LARGE SCALE GENOMIC DNA]</scope>
</reference>
<dbReference type="InterPro" id="IPR050703">
    <property type="entry name" value="Flavin_MAO"/>
</dbReference>
<evidence type="ECO:0000256" key="3">
    <source>
        <dbReference type="ARBA" id="ARBA00023002"/>
    </source>
</evidence>
<evidence type="ECO:0000256" key="6">
    <source>
        <dbReference type="RuleBase" id="RU362067"/>
    </source>
</evidence>
<dbReference type="EC" id="1.4.3.-" evidence="6"/>
<feature type="domain" description="Amine oxidase" evidence="7">
    <location>
        <begin position="47"/>
        <end position="494"/>
    </location>
</feature>